<protein>
    <submittedName>
        <fullName evidence="2">Uncharacterized protein</fullName>
    </submittedName>
</protein>
<comment type="caution">
    <text evidence="2">The sequence shown here is derived from an EMBL/GenBank/DDBJ whole genome shotgun (WGS) entry which is preliminary data.</text>
</comment>
<accession>A0AAN9FLF0</accession>
<dbReference type="InterPro" id="IPR036915">
    <property type="entry name" value="Cyclin-like_sf"/>
</dbReference>
<evidence type="ECO:0000313" key="3">
    <source>
        <dbReference type="Proteomes" id="UP001372338"/>
    </source>
</evidence>
<evidence type="ECO:0000313" key="2">
    <source>
        <dbReference type="EMBL" id="KAK7274158.1"/>
    </source>
</evidence>
<keyword evidence="3" id="KW-1185">Reference proteome</keyword>
<evidence type="ECO:0000256" key="1">
    <source>
        <dbReference type="SAM" id="Phobius"/>
    </source>
</evidence>
<keyword evidence="1" id="KW-0812">Transmembrane</keyword>
<dbReference type="SUPFAM" id="SSF47954">
    <property type="entry name" value="Cyclin-like"/>
    <property type="match status" value="1"/>
</dbReference>
<dbReference type="Proteomes" id="UP001372338">
    <property type="component" value="Unassembled WGS sequence"/>
</dbReference>
<feature type="transmembrane region" description="Helical" evidence="1">
    <location>
        <begin position="55"/>
        <end position="76"/>
    </location>
</feature>
<keyword evidence="1" id="KW-0472">Membrane</keyword>
<gene>
    <name evidence="2" type="ORF">RIF29_15235</name>
</gene>
<proteinExistence type="predicted"/>
<organism evidence="2 3">
    <name type="scientific">Crotalaria pallida</name>
    <name type="common">Smooth rattlebox</name>
    <name type="synonym">Crotalaria striata</name>
    <dbReference type="NCBI Taxonomy" id="3830"/>
    <lineage>
        <taxon>Eukaryota</taxon>
        <taxon>Viridiplantae</taxon>
        <taxon>Streptophyta</taxon>
        <taxon>Embryophyta</taxon>
        <taxon>Tracheophyta</taxon>
        <taxon>Spermatophyta</taxon>
        <taxon>Magnoliopsida</taxon>
        <taxon>eudicotyledons</taxon>
        <taxon>Gunneridae</taxon>
        <taxon>Pentapetalae</taxon>
        <taxon>rosids</taxon>
        <taxon>fabids</taxon>
        <taxon>Fabales</taxon>
        <taxon>Fabaceae</taxon>
        <taxon>Papilionoideae</taxon>
        <taxon>50 kb inversion clade</taxon>
        <taxon>genistoids sensu lato</taxon>
        <taxon>core genistoids</taxon>
        <taxon>Crotalarieae</taxon>
        <taxon>Crotalaria</taxon>
    </lineage>
</organism>
<dbReference type="AlphaFoldDB" id="A0AAN9FLF0"/>
<name>A0AAN9FLF0_CROPI</name>
<sequence length="134" mass="15555">MTKKMKMMMMMTSKRMKKKAEKKADTYVDISKDILFLSVVLKAYALNILFYCEDLLLLWMAWTMQALALTCLSMAAKIDETQAPMPIDLKVENLLFHAWYICLCLAAERTMEETAMNEISFKSHQILRLVSTCH</sequence>
<keyword evidence="1" id="KW-1133">Transmembrane helix</keyword>
<reference evidence="2 3" key="1">
    <citation type="submission" date="2024-01" db="EMBL/GenBank/DDBJ databases">
        <title>The genomes of 5 underutilized Papilionoideae crops provide insights into root nodulation and disease resistanc.</title>
        <authorList>
            <person name="Yuan L."/>
        </authorList>
    </citation>
    <scope>NUCLEOTIDE SEQUENCE [LARGE SCALE GENOMIC DNA]</scope>
    <source>
        <strain evidence="2">ZHUSHIDOU_FW_LH</strain>
        <tissue evidence="2">Leaf</tissue>
    </source>
</reference>
<dbReference type="EMBL" id="JAYWIO010000003">
    <property type="protein sequence ID" value="KAK7274158.1"/>
    <property type="molecule type" value="Genomic_DNA"/>
</dbReference>